<dbReference type="EMBL" id="PPXF01000045">
    <property type="protein sequence ID" value="POH64688.1"/>
    <property type="molecule type" value="Genomic_DNA"/>
</dbReference>
<dbReference type="RefSeq" id="WP_103431150.1">
    <property type="nucleotide sequence ID" value="NZ_PPXF01000045.1"/>
</dbReference>
<evidence type="ECO:0000313" key="3">
    <source>
        <dbReference type="Proteomes" id="UP000237104"/>
    </source>
</evidence>
<organism evidence="2 3">
    <name type="scientific">Cryobacterium zongtaii</name>
    <dbReference type="NCBI Taxonomy" id="1259217"/>
    <lineage>
        <taxon>Bacteria</taxon>
        <taxon>Bacillati</taxon>
        <taxon>Actinomycetota</taxon>
        <taxon>Actinomycetes</taxon>
        <taxon>Micrococcales</taxon>
        <taxon>Microbacteriaceae</taxon>
        <taxon>Cryobacterium</taxon>
    </lineage>
</organism>
<keyword evidence="1" id="KW-0732">Signal</keyword>
<proteinExistence type="predicted"/>
<feature type="signal peptide" evidence="1">
    <location>
        <begin position="1"/>
        <end position="24"/>
    </location>
</feature>
<evidence type="ECO:0008006" key="4">
    <source>
        <dbReference type="Google" id="ProtNLM"/>
    </source>
</evidence>
<protein>
    <recommendedName>
        <fullName evidence="4">DUF4864 domain-containing protein</fullName>
    </recommendedName>
</protein>
<gene>
    <name evidence="2" type="ORF">C3B59_09605</name>
</gene>
<accession>A0A2S3ZDW0</accession>
<dbReference type="Proteomes" id="UP000237104">
    <property type="component" value="Unassembled WGS sequence"/>
</dbReference>
<comment type="caution">
    <text evidence="2">The sequence shown here is derived from an EMBL/GenBank/DDBJ whole genome shotgun (WGS) entry which is preliminary data.</text>
</comment>
<sequence length="164" mass="16614">MRAVAAILAVTVAVAGLSACSTQADVTPASTSSAVPTDSAPVDALHDGIEIATAAPADETSIAAAVTVAENVMTAFARPDLDETTWINGLYPYLTQEAGTAYAGTNPAKVPVTEVTGTGSVVDGATEYALLVSVPTNIGPYVVSLTRQAPTDAWLADRLTPPAR</sequence>
<name>A0A2S3ZDW0_9MICO</name>
<dbReference type="PROSITE" id="PS51257">
    <property type="entry name" value="PROKAR_LIPOPROTEIN"/>
    <property type="match status" value="1"/>
</dbReference>
<feature type="chain" id="PRO_5038356781" description="DUF4864 domain-containing protein" evidence="1">
    <location>
        <begin position="25"/>
        <end position="164"/>
    </location>
</feature>
<dbReference type="OrthoDB" id="3260457at2"/>
<dbReference type="AlphaFoldDB" id="A0A2S3ZDW0"/>
<evidence type="ECO:0000313" key="2">
    <source>
        <dbReference type="EMBL" id="POH64688.1"/>
    </source>
</evidence>
<reference evidence="2 3" key="1">
    <citation type="submission" date="2018-01" db="EMBL/GenBank/DDBJ databases">
        <title>Cryobacterium sp. nov., from glaciers in China.</title>
        <authorList>
            <person name="Liu Q."/>
            <person name="Xin Y.-H."/>
        </authorList>
    </citation>
    <scope>NUCLEOTIDE SEQUENCE [LARGE SCALE GENOMIC DNA]</scope>
    <source>
        <strain evidence="2 3">TMB1-8</strain>
    </source>
</reference>
<evidence type="ECO:0000256" key="1">
    <source>
        <dbReference type="SAM" id="SignalP"/>
    </source>
</evidence>